<dbReference type="RefSeq" id="WP_304374584.1">
    <property type="nucleotide sequence ID" value="NZ_JAUOZU010000001.1"/>
</dbReference>
<keyword evidence="6" id="KW-0479">Metal-binding</keyword>
<gene>
    <name evidence="16" type="ORF">Q4481_01970</name>
</gene>
<sequence length="595" mass="68701">MAKITFVILAHENADQVAESAELLTSWNPDANVVIHYDLNSSSEQFNRLTERFAGSGQVHFVKKRIKCGWGDFSLVDAVVRALRVIREKNIACDRVMLVSGACMPVRPLAELSSFLDQHPNTEFIEAFTSDWIVGGLRKERYQYWHFFNFQKNHKLFNAHYNIQRKIWPKRKFPRGLEPRFGSQWWCLSWELCEKILKYVQKHPLVYFFFSTTWIPDEMFFQTMAHKFSGSHHIANRNLTFFYFNECGRPYTFLDDHIEYLKDLPFFFARKISPHAKKLKANLKQVALQPAPEKTVEIALGERYVFPLKKLLAEQTPQASYFSRRLFQPKGKSPWDDMLAACPDSFVILHGPPQLTRKAAQVLASNSQLEVLGRLFGPGHVEFGSGRTRFKGLNSQDHLIRDYDPPTYFRRVLDRCGGLPVFELAPGDNPAAERALLQSQNAIVLPIVPVVPDDVAWKFYWILSSDPTIAYRKNKDLAYKMKGFTSRISQFKSLVEVAYSCHWSEYRTPIETYLKKAQEVEAPTQEDWSSRLILQHGTVAGSLAASHPAMTDAFHSVDYSEHTPSVDDWNRSVAEIGNEFAPRWKILRLSHRVHF</sequence>
<evidence type="ECO:0000256" key="3">
    <source>
        <dbReference type="ARBA" id="ARBA00022676"/>
    </source>
</evidence>
<dbReference type="InterPro" id="IPR043538">
    <property type="entry name" value="XYLT"/>
</dbReference>
<keyword evidence="7" id="KW-0256">Endoplasmic reticulum</keyword>
<dbReference type="InterPro" id="IPR003406">
    <property type="entry name" value="Glyco_trans_14"/>
</dbReference>
<dbReference type="Pfam" id="PF02485">
    <property type="entry name" value="Branch"/>
    <property type="match status" value="1"/>
</dbReference>
<keyword evidence="13" id="KW-0325">Glycoprotein</keyword>
<dbReference type="InterPro" id="IPR045971">
    <property type="entry name" value="DUF5927"/>
</dbReference>
<evidence type="ECO:0000256" key="13">
    <source>
        <dbReference type="ARBA" id="ARBA00023180"/>
    </source>
</evidence>
<evidence type="ECO:0000256" key="10">
    <source>
        <dbReference type="ARBA" id="ARBA00023034"/>
    </source>
</evidence>
<keyword evidence="11" id="KW-0472">Membrane</keyword>
<keyword evidence="9" id="KW-1133">Transmembrane helix</keyword>
<protein>
    <recommendedName>
        <fullName evidence="14">Peptide O-xylosyltransferase</fullName>
    </recommendedName>
</protein>
<evidence type="ECO:0000256" key="4">
    <source>
        <dbReference type="ARBA" id="ARBA00022679"/>
    </source>
</evidence>
<keyword evidence="8" id="KW-0735">Signal-anchor</keyword>
<feature type="domain" description="DUF5927" evidence="15">
    <location>
        <begin position="344"/>
        <end position="445"/>
    </location>
</feature>
<evidence type="ECO:0000256" key="8">
    <source>
        <dbReference type="ARBA" id="ARBA00022968"/>
    </source>
</evidence>
<evidence type="ECO:0000256" key="5">
    <source>
        <dbReference type="ARBA" id="ARBA00022692"/>
    </source>
</evidence>
<keyword evidence="12" id="KW-1015">Disulfide bond</keyword>
<evidence type="ECO:0000256" key="1">
    <source>
        <dbReference type="ARBA" id="ARBA00004323"/>
    </source>
</evidence>
<organism evidence="16 17">
    <name type="scientific">Rhizobium alvei</name>
    <dbReference type="NCBI Taxonomy" id="1132659"/>
    <lineage>
        <taxon>Bacteria</taxon>
        <taxon>Pseudomonadati</taxon>
        <taxon>Pseudomonadota</taxon>
        <taxon>Alphaproteobacteria</taxon>
        <taxon>Hyphomicrobiales</taxon>
        <taxon>Rhizobiaceae</taxon>
        <taxon>Rhizobium/Agrobacterium group</taxon>
        <taxon>Rhizobium</taxon>
    </lineage>
</organism>
<keyword evidence="10" id="KW-0333">Golgi apparatus</keyword>
<name>A0ABT8YGA1_9HYPH</name>
<evidence type="ECO:0000256" key="2">
    <source>
        <dbReference type="ARBA" id="ARBA00004648"/>
    </source>
</evidence>
<evidence type="ECO:0000259" key="15">
    <source>
        <dbReference type="Pfam" id="PF19349"/>
    </source>
</evidence>
<proteinExistence type="predicted"/>
<dbReference type="EMBL" id="JAUOZU010000001">
    <property type="protein sequence ID" value="MDO6962703.1"/>
    <property type="molecule type" value="Genomic_DNA"/>
</dbReference>
<comment type="caution">
    <text evidence="16">The sequence shown here is derived from an EMBL/GenBank/DDBJ whole genome shotgun (WGS) entry which is preliminary data.</text>
</comment>
<evidence type="ECO:0000313" key="17">
    <source>
        <dbReference type="Proteomes" id="UP001174932"/>
    </source>
</evidence>
<reference evidence="16" key="2">
    <citation type="submission" date="2023-07" db="EMBL/GenBank/DDBJ databases">
        <authorList>
            <person name="Shen H."/>
        </authorList>
    </citation>
    <scope>NUCLEOTIDE SEQUENCE</scope>
    <source>
        <strain evidence="16">TNR-22</strain>
    </source>
</reference>
<keyword evidence="4" id="KW-0808">Transferase</keyword>
<comment type="subcellular location">
    <subcellularLocation>
        <location evidence="2">Endoplasmic reticulum membrane</location>
        <topology evidence="2">Single-pass type II membrane protein</topology>
    </subcellularLocation>
    <subcellularLocation>
        <location evidence="1">Golgi apparatus membrane</location>
        <topology evidence="1">Single-pass type II membrane protein</topology>
    </subcellularLocation>
</comment>
<dbReference type="PANTHER" id="PTHR46025:SF3">
    <property type="entry name" value="XYLOSYLTRANSFERASE OXT"/>
    <property type="match status" value="1"/>
</dbReference>
<accession>A0ABT8YGA1</accession>
<keyword evidence="5" id="KW-0812">Transmembrane</keyword>
<dbReference type="PANTHER" id="PTHR46025">
    <property type="entry name" value="XYLOSYLTRANSFERASE OXT"/>
    <property type="match status" value="1"/>
</dbReference>
<evidence type="ECO:0000313" key="16">
    <source>
        <dbReference type="EMBL" id="MDO6962703.1"/>
    </source>
</evidence>
<evidence type="ECO:0000256" key="12">
    <source>
        <dbReference type="ARBA" id="ARBA00023157"/>
    </source>
</evidence>
<evidence type="ECO:0000256" key="14">
    <source>
        <dbReference type="ARBA" id="ARBA00042865"/>
    </source>
</evidence>
<evidence type="ECO:0000256" key="9">
    <source>
        <dbReference type="ARBA" id="ARBA00022989"/>
    </source>
</evidence>
<evidence type="ECO:0000256" key="7">
    <source>
        <dbReference type="ARBA" id="ARBA00022824"/>
    </source>
</evidence>
<evidence type="ECO:0000256" key="6">
    <source>
        <dbReference type="ARBA" id="ARBA00022723"/>
    </source>
</evidence>
<evidence type="ECO:0000256" key="11">
    <source>
        <dbReference type="ARBA" id="ARBA00023136"/>
    </source>
</evidence>
<reference evidence="16" key="1">
    <citation type="journal article" date="2015" name="Int. J. Syst. Evol. Microbiol.">
        <title>Rhizobium alvei sp. nov., isolated from a freshwater river.</title>
        <authorList>
            <person name="Sheu S.Y."/>
            <person name="Huang H.W."/>
            <person name="Young C.C."/>
            <person name="Chen W.M."/>
        </authorList>
    </citation>
    <scope>NUCLEOTIDE SEQUENCE</scope>
    <source>
        <strain evidence="16">TNR-22</strain>
    </source>
</reference>
<dbReference type="Pfam" id="PF19349">
    <property type="entry name" value="DUF5927"/>
    <property type="match status" value="1"/>
</dbReference>
<keyword evidence="3" id="KW-0328">Glycosyltransferase</keyword>
<keyword evidence="17" id="KW-1185">Reference proteome</keyword>
<dbReference type="Proteomes" id="UP001174932">
    <property type="component" value="Unassembled WGS sequence"/>
</dbReference>